<dbReference type="Proteomes" id="UP000036471">
    <property type="component" value="Unassembled WGS sequence"/>
</dbReference>
<gene>
    <name evidence="1" type="ORF">QR79_19120</name>
</gene>
<dbReference type="PIRSF" id="PIRSF039032">
    <property type="entry name" value="HigB-2"/>
    <property type="match status" value="1"/>
</dbReference>
<organism evidence="1 2">
    <name type="scientific">Methylobacterium indicum</name>
    <dbReference type="NCBI Taxonomy" id="1775910"/>
    <lineage>
        <taxon>Bacteria</taxon>
        <taxon>Pseudomonadati</taxon>
        <taxon>Pseudomonadota</taxon>
        <taxon>Alphaproteobacteria</taxon>
        <taxon>Hyphomicrobiales</taxon>
        <taxon>Methylobacteriaceae</taxon>
        <taxon>Methylobacterium</taxon>
    </lineage>
</organism>
<proteinExistence type="predicted"/>
<dbReference type="EMBL" id="JTHG01000181">
    <property type="protein sequence ID" value="KMO19868.1"/>
    <property type="molecule type" value="Genomic_DNA"/>
</dbReference>
<dbReference type="Pfam" id="PF06296">
    <property type="entry name" value="RelE"/>
    <property type="match status" value="1"/>
</dbReference>
<keyword evidence="2" id="KW-1185">Reference proteome</keyword>
<dbReference type="InterPro" id="IPR009387">
    <property type="entry name" value="HigB-2"/>
</dbReference>
<accession>A0ABR5H6E6</accession>
<reference evidence="1 2" key="1">
    <citation type="submission" date="2014-11" db="EMBL/GenBank/DDBJ databases">
        <title>Comparative genomics of Methylobacterium species.</title>
        <authorList>
            <person name="Chaudhry V."/>
            <person name="Patil P.B."/>
        </authorList>
    </citation>
    <scope>NUCLEOTIDE SEQUENCE [LARGE SCALE GENOMIC DNA]</scope>
    <source>
        <strain evidence="1 2">SE3.6</strain>
    </source>
</reference>
<name>A0ABR5H6E6_9HYPH</name>
<sequence length="108" mass="11781">MPGDLQTVIESEVYLRTAERLMTEAERAAVVDVFAANPQVGDVIPGTGGLRKVRVPLAGRGKRGGTRVISCFVGRRDVYLLLDYAKDEQANPTPEQARILARLVETLS</sequence>
<comment type="caution">
    <text evidence="1">The sequence shown here is derived from an EMBL/GenBank/DDBJ whole genome shotgun (WGS) entry which is preliminary data.</text>
</comment>
<dbReference type="RefSeq" id="WP_048428788.1">
    <property type="nucleotide sequence ID" value="NZ_JTHF01000139.1"/>
</dbReference>
<evidence type="ECO:0000313" key="1">
    <source>
        <dbReference type="EMBL" id="KMO19868.1"/>
    </source>
</evidence>
<protein>
    <submittedName>
        <fullName evidence="1">RelE cytotoxic translational repressor of toxin-antitoxin stability system</fullName>
    </submittedName>
</protein>
<evidence type="ECO:0000313" key="2">
    <source>
        <dbReference type="Proteomes" id="UP000036471"/>
    </source>
</evidence>